<dbReference type="AlphaFoldDB" id="A0A068SB12"/>
<dbReference type="OrthoDB" id="5537330at2759"/>
<organism evidence="1 2">
    <name type="scientific">Lichtheimia corymbifera JMRC:FSU:9682</name>
    <dbReference type="NCBI Taxonomy" id="1263082"/>
    <lineage>
        <taxon>Eukaryota</taxon>
        <taxon>Fungi</taxon>
        <taxon>Fungi incertae sedis</taxon>
        <taxon>Mucoromycota</taxon>
        <taxon>Mucoromycotina</taxon>
        <taxon>Mucoromycetes</taxon>
        <taxon>Mucorales</taxon>
        <taxon>Lichtheimiaceae</taxon>
        <taxon>Lichtheimia</taxon>
    </lineage>
</organism>
<keyword evidence="2" id="KW-1185">Reference proteome</keyword>
<name>A0A068SB12_9FUNG</name>
<dbReference type="STRING" id="1263082.A0A068SB12"/>
<protein>
    <recommendedName>
        <fullName evidence="3">Carboxymuconolactone decarboxylase-like domain-containing protein</fullName>
    </recommendedName>
</protein>
<dbReference type="Gene3D" id="1.20.1290.10">
    <property type="entry name" value="AhpD-like"/>
    <property type="match status" value="1"/>
</dbReference>
<gene>
    <name evidence="1" type="ORF">LCOR_10350.1</name>
</gene>
<proteinExistence type="predicted"/>
<comment type="caution">
    <text evidence="1">The sequence shown here is derived from an EMBL/GenBank/DDBJ whole genome shotgun (WGS) entry which is preliminary data.</text>
</comment>
<dbReference type="InterPro" id="IPR052999">
    <property type="entry name" value="PTS1_Protein"/>
</dbReference>
<dbReference type="SUPFAM" id="SSF69118">
    <property type="entry name" value="AhpD-like"/>
    <property type="match status" value="1"/>
</dbReference>
<dbReference type="VEuPathDB" id="FungiDB:LCOR_10350.1"/>
<dbReference type="PANTHER" id="PTHR28180">
    <property type="entry name" value="CONSERVED MITOCHONDRIAL PROTEIN-RELATED"/>
    <property type="match status" value="1"/>
</dbReference>
<dbReference type="PANTHER" id="PTHR28180:SF2">
    <property type="entry name" value="PEROXISOMAL PROTEIN 2"/>
    <property type="match status" value="1"/>
</dbReference>
<sequence length="229" mass="25804">MSLAKPLAKIQALYTPSNGSITNQIWYVLAAVVMTSLNRSQDIPQVYEAVEKTVYADDKDKQDTEKSKVLLRMREGIFKSFVIIGYPKIINSLQALNTSVSSQVLSKMPSTPIRTESSWNDIIKQRERGQHLFDTIYERHSKKVQENMYTAYPDLGQAAIHQLYGPVLAESSVITAKETSLIMVAGLMLQDVPAQLKGHRYGALHHGATQQDLERLEIMVDIIARHYNV</sequence>
<dbReference type="InterPro" id="IPR029032">
    <property type="entry name" value="AhpD-like"/>
</dbReference>
<evidence type="ECO:0008006" key="3">
    <source>
        <dbReference type="Google" id="ProtNLM"/>
    </source>
</evidence>
<evidence type="ECO:0000313" key="1">
    <source>
        <dbReference type="EMBL" id="CDH59538.1"/>
    </source>
</evidence>
<reference evidence="1" key="1">
    <citation type="submission" date="2013-08" db="EMBL/GenBank/DDBJ databases">
        <title>Gene expansion shapes genome architecture in the human pathogen Lichtheimia corymbifera: an evolutionary genomics analysis in the ancient terrestrial Mucorales (Mucoromycotina).</title>
        <authorList>
            <person name="Schwartze V.U."/>
            <person name="Winter S."/>
            <person name="Shelest E."/>
            <person name="Marcet-Houben M."/>
            <person name="Horn F."/>
            <person name="Wehner S."/>
            <person name="Hoffmann K."/>
            <person name="Riege K."/>
            <person name="Sammeth M."/>
            <person name="Nowrousian M."/>
            <person name="Valiante V."/>
            <person name="Linde J."/>
            <person name="Jacobsen I.D."/>
            <person name="Marz M."/>
            <person name="Brakhage A.A."/>
            <person name="Gabaldon T."/>
            <person name="Bocker S."/>
            <person name="Voigt K."/>
        </authorList>
    </citation>
    <scope>NUCLEOTIDE SEQUENCE [LARGE SCALE GENOMIC DNA]</scope>
    <source>
        <strain evidence="1">FSU 9682</strain>
    </source>
</reference>
<dbReference type="Proteomes" id="UP000027586">
    <property type="component" value="Unassembled WGS sequence"/>
</dbReference>
<accession>A0A068SB12</accession>
<evidence type="ECO:0000313" key="2">
    <source>
        <dbReference type="Proteomes" id="UP000027586"/>
    </source>
</evidence>
<dbReference type="EMBL" id="CBTN010000072">
    <property type="protein sequence ID" value="CDH59538.1"/>
    <property type="molecule type" value="Genomic_DNA"/>
</dbReference>